<keyword evidence="1" id="KW-0677">Repeat</keyword>
<feature type="region of interest" description="Disordered" evidence="2">
    <location>
        <begin position="408"/>
        <end position="439"/>
    </location>
</feature>
<dbReference type="Gene3D" id="3.40.50.10190">
    <property type="entry name" value="BRCT domain"/>
    <property type="match status" value="3"/>
</dbReference>
<evidence type="ECO:0000259" key="3">
    <source>
        <dbReference type="PROSITE" id="PS50172"/>
    </source>
</evidence>
<feature type="domain" description="BRCT" evidence="3">
    <location>
        <begin position="15"/>
        <end position="93"/>
    </location>
</feature>
<dbReference type="RefSeq" id="XP_001746823.1">
    <property type="nucleotide sequence ID" value="XM_001746771.1"/>
</dbReference>
<dbReference type="GeneID" id="5892145"/>
<evidence type="ECO:0000313" key="4">
    <source>
        <dbReference type="EMBL" id="EDQ88230.1"/>
    </source>
</evidence>
<gene>
    <name evidence="4" type="ORF">MONBRDRAFT_9177</name>
</gene>
<dbReference type="STRING" id="81824.A9V2B6"/>
<dbReference type="InterPro" id="IPR036420">
    <property type="entry name" value="BRCT_dom_sf"/>
</dbReference>
<accession>A9V2B6</accession>
<dbReference type="AlphaFoldDB" id="A9V2B6"/>
<dbReference type="SUPFAM" id="SSF52113">
    <property type="entry name" value="BRCT domain"/>
    <property type="match status" value="2"/>
</dbReference>
<dbReference type="CDD" id="cd17738">
    <property type="entry name" value="BRCT_TopBP1_rpt7"/>
    <property type="match status" value="1"/>
</dbReference>
<keyword evidence="5" id="KW-1185">Reference proteome</keyword>
<dbReference type="SMART" id="SM00292">
    <property type="entry name" value="BRCT"/>
    <property type="match status" value="3"/>
</dbReference>
<dbReference type="Pfam" id="PF00533">
    <property type="entry name" value="BRCT"/>
    <property type="match status" value="1"/>
</dbReference>
<dbReference type="PROSITE" id="PS50172">
    <property type="entry name" value="BRCT"/>
    <property type="match status" value="1"/>
</dbReference>
<dbReference type="Proteomes" id="UP000001357">
    <property type="component" value="Unassembled WGS sequence"/>
</dbReference>
<dbReference type="FunFam" id="3.40.50.10190:FF:000018">
    <property type="entry name" value="DNA topoisomerase 2-binding protein 1"/>
    <property type="match status" value="1"/>
</dbReference>
<dbReference type="InParanoid" id="A9V2B6"/>
<feature type="region of interest" description="Disordered" evidence="2">
    <location>
        <begin position="461"/>
        <end position="505"/>
    </location>
</feature>
<dbReference type="InterPro" id="IPR001357">
    <property type="entry name" value="BRCT_dom"/>
</dbReference>
<proteinExistence type="predicted"/>
<name>A9V2B6_MONBE</name>
<evidence type="ECO:0000256" key="2">
    <source>
        <dbReference type="SAM" id="MobiDB-lite"/>
    </source>
</evidence>
<evidence type="ECO:0000313" key="5">
    <source>
        <dbReference type="Proteomes" id="UP000001357"/>
    </source>
</evidence>
<reference evidence="4 5" key="1">
    <citation type="journal article" date="2008" name="Nature">
        <title>The genome of the choanoflagellate Monosiga brevicollis and the origin of metazoans.</title>
        <authorList>
            <consortium name="JGI Sequencing"/>
            <person name="King N."/>
            <person name="Westbrook M.J."/>
            <person name="Young S.L."/>
            <person name="Kuo A."/>
            <person name="Abedin M."/>
            <person name="Chapman J."/>
            <person name="Fairclough S."/>
            <person name="Hellsten U."/>
            <person name="Isogai Y."/>
            <person name="Letunic I."/>
            <person name="Marr M."/>
            <person name="Pincus D."/>
            <person name="Putnam N."/>
            <person name="Rokas A."/>
            <person name="Wright K.J."/>
            <person name="Zuzow R."/>
            <person name="Dirks W."/>
            <person name="Good M."/>
            <person name="Goodstein D."/>
            <person name="Lemons D."/>
            <person name="Li W."/>
            <person name="Lyons J.B."/>
            <person name="Morris A."/>
            <person name="Nichols S."/>
            <person name="Richter D.J."/>
            <person name="Salamov A."/>
            <person name="Bork P."/>
            <person name="Lim W.A."/>
            <person name="Manning G."/>
            <person name="Miller W.T."/>
            <person name="McGinnis W."/>
            <person name="Shapiro H."/>
            <person name="Tjian R."/>
            <person name="Grigoriev I.V."/>
            <person name="Rokhsar D."/>
        </authorList>
    </citation>
    <scope>NUCLEOTIDE SEQUENCE [LARGE SCALE GENOMIC DNA]</scope>
    <source>
        <strain evidence="5">MX1 / ATCC 50154</strain>
    </source>
</reference>
<dbReference type="PANTHER" id="PTHR13561">
    <property type="entry name" value="DNA REPLICATION REGULATOR DPB11-RELATED"/>
    <property type="match status" value="1"/>
</dbReference>
<dbReference type="eggNOG" id="KOG1929">
    <property type="taxonomic scope" value="Eukaryota"/>
</dbReference>
<sequence>MAQQVLAPASRHPLLSLCLLNSSIAASGLTRQEQQDAARIVRMMGGSFAKSLLKTTTHLIVGRNITPIEGCTVSIKQQKAIEHGIRMMSPEWLDAVHRLGQQKVLDIHDSTWGNYRLKPFQDCFICFTSVPIQMRDELRAPPGPRQLRTCYQCLAMARILHRCPSPIQRHTKRYCVKFQNLIAELAWMHPNNNAAILIGPALSASRGLTWLWVEVCIQEALLLDPSCNPWFRTHQPLPMNQLSGGTLFVTHEDDRFSEHVGLVLAAQSWAISPTASSADFLLCSSQQAPHYETSERAISMQWLVDSLEQRTLLDQSAYHTIPLRTTLRLDTITSAQLLLHHGVSVAHGPHSEASAVATPPIPAKDAAAAARIFHGCIISASREAFASGDDLQALVESGAPTSMIAPAHEATKSSVTASSAMVAPTPLGPPPPSGQTLTDTQLDTTISEIVAMTKTAGRFSRFGSKRPSLTPRSDDLPASATDPANEPDDNAAQSTRPEPDHDSVVAPMDELPAKRAKPANLAEALAQARITYGSYASQDEPALIASRTAPNKAVILSTSITEAQKKALVGLAKRLGFRYETSGTYHDACTHLLVGTPCRNEKYLAACAAGRWVLHANEYIAACEQLNGLAYEKDFEWHSHESTYAFESAVWRERVTIHGREGGAFGGWKVVLVSRNHSAFRRVLEAGGARVLATNEDSAPKFRAALRMNPSHVFVEFDEHLMESYASDLRQVSCLVNMEFVAVRLENANADPRDYPVHLPA</sequence>
<organism evidence="4 5">
    <name type="scientific">Monosiga brevicollis</name>
    <name type="common">Choanoflagellate</name>
    <dbReference type="NCBI Taxonomy" id="81824"/>
    <lineage>
        <taxon>Eukaryota</taxon>
        <taxon>Choanoflagellata</taxon>
        <taxon>Craspedida</taxon>
        <taxon>Salpingoecidae</taxon>
        <taxon>Monosiga</taxon>
    </lineage>
</organism>
<dbReference type="PANTHER" id="PTHR13561:SF20">
    <property type="entry name" value="DNA TOPOISOMERASE 2-BINDING PROTEIN 1"/>
    <property type="match status" value="1"/>
</dbReference>
<dbReference type="EMBL" id="CH991555">
    <property type="protein sequence ID" value="EDQ88230.1"/>
    <property type="molecule type" value="Genomic_DNA"/>
</dbReference>
<evidence type="ECO:0000256" key="1">
    <source>
        <dbReference type="ARBA" id="ARBA00022737"/>
    </source>
</evidence>
<dbReference type="CDD" id="cd00027">
    <property type="entry name" value="BRCT"/>
    <property type="match status" value="1"/>
</dbReference>
<protein>
    <recommendedName>
        <fullName evidence="3">BRCT domain-containing protein</fullName>
    </recommendedName>
</protein>
<dbReference type="KEGG" id="mbr:MONBRDRAFT_9177"/>